<dbReference type="AlphaFoldDB" id="A0A370BE98"/>
<evidence type="ECO:0000313" key="2">
    <source>
        <dbReference type="Proteomes" id="UP000253741"/>
    </source>
</evidence>
<dbReference type="Proteomes" id="UP000253741">
    <property type="component" value="Unassembled WGS sequence"/>
</dbReference>
<organism evidence="1 2">
    <name type="scientific">Streptomyces corynorhini</name>
    <dbReference type="NCBI Taxonomy" id="2282652"/>
    <lineage>
        <taxon>Bacteria</taxon>
        <taxon>Bacillati</taxon>
        <taxon>Actinomycetota</taxon>
        <taxon>Actinomycetes</taxon>
        <taxon>Kitasatosporales</taxon>
        <taxon>Streptomycetaceae</taxon>
        <taxon>Streptomyces</taxon>
    </lineage>
</organism>
<name>A0A370BE98_9ACTN</name>
<protein>
    <submittedName>
        <fullName evidence="1">Uncharacterized protein</fullName>
    </submittedName>
</protein>
<gene>
    <name evidence="1" type="ORF">DVH02_10650</name>
</gene>
<accession>A0A370BE98</accession>
<keyword evidence="2" id="KW-1185">Reference proteome</keyword>
<dbReference type="EMBL" id="QQNA01000070">
    <property type="protein sequence ID" value="RDG38143.1"/>
    <property type="molecule type" value="Genomic_DNA"/>
</dbReference>
<sequence>MVQLSIAGHVPDLTEDHLADQSRRGFLDRAEIGALEGDRCRVLGWVQRGPGEQVGQPSPDVLGDSPAEIRFYVVDELDEPVMAWIETGQVEQLVHAVHGSEGESFVEPVIQLSRLGAGLGLRSDGVEHQVFGQNLEVEVAEKRHVGNSVGQLVDELGRRSGVTGGIAQGNVEEYGRAVQPGQHGAVELFALGWVEEALVTLVGAQVDGAEM</sequence>
<evidence type="ECO:0000313" key="1">
    <source>
        <dbReference type="EMBL" id="RDG38143.1"/>
    </source>
</evidence>
<proteinExistence type="predicted"/>
<comment type="caution">
    <text evidence="1">The sequence shown here is derived from an EMBL/GenBank/DDBJ whole genome shotgun (WGS) entry which is preliminary data.</text>
</comment>
<reference evidence="1 2" key="1">
    <citation type="submission" date="2018-07" db="EMBL/GenBank/DDBJ databases">
        <title>Streptomyces species from bats.</title>
        <authorList>
            <person name="Dunlap C."/>
        </authorList>
    </citation>
    <scope>NUCLEOTIDE SEQUENCE [LARGE SCALE GENOMIC DNA]</scope>
    <source>
        <strain evidence="1 2">AC230</strain>
    </source>
</reference>